<dbReference type="InterPro" id="IPR041197">
    <property type="entry name" value="LD_cluster3"/>
</dbReference>
<dbReference type="Proteomes" id="UP001484535">
    <property type="component" value="Unassembled WGS sequence"/>
</dbReference>
<dbReference type="RefSeq" id="WP_346786160.1">
    <property type="nucleotide sequence ID" value="NZ_JBDLBR010000007.1"/>
</dbReference>
<dbReference type="Pfam" id="PF18180">
    <property type="entry name" value="LD_cluster3"/>
    <property type="match status" value="1"/>
</dbReference>
<reference evidence="2 3" key="1">
    <citation type="submission" date="2024-05" db="EMBL/GenBank/DDBJ databases">
        <authorList>
            <person name="Park S."/>
        </authorList>
    </citation>
    <scope>NUCLEOTIDE SEQUENCE [LARGE SCALE GENOMIC DNA]</scope>
    <source>
        <strain evidence="2 3">DGU5</strain>
    </source>
</reference>
<evidence type="ECO:0000313" key="2">
    <source>
        <dbReference type="EMBL" id="MEN7538700.1"/>
    </source>
</evidence>
<proteinExistence type="predicted"/>
<organism evidence="2 3">
    <name type="scientific">Aurantiacibacter flavus</name>
    <dbReference type="NCBI Taxonomy" id="3145232"/>
    <lineage>
        <taxon>Bacteria</taxon>
        <taxon>Pseudomonadati</taxon>
        <taxon>Pseudomonadota</taxon>
        <taxon>Alphaproteobacteria</taxon>
        <taxon>Sphingomonadales</taxon>
        <taxon>Erythrobacteraceae</taxon>
        <taxon>Aurantiacibacter</taxon>
    </lineage>
</organism>
<evidence type="ECO:0000256" key="1">
    <source>
        <dbReference type="SAM" id="MobiDB-lite"/>
    </source>
</evidence>
<comment type="caution">
    <text evidence="2">The sequence shown here is derived from an EMBL/GenBank/DDBJ whole genome shotgun (WGS) entry which is preliminary data.</text>
</comment>
<evidence type="ECO:0008006" key="4">
    <source>
        <dbReference type="Google" id="ProtNLM"/>
    </source>
</evidence>
<keyword evidence="3" id="KW-1185">Reference proteome</keyword>
<name>A0ABV0D415_9SPHN</name>
<sequence>MGLVAADGAIFLSAGVPDPDAAHFMGEGDSVAISAAVAALLEVTLGRRRLVWGGHPAITPMVWAFAESMGIAYGEWVRLYQSLRFADEFPEETRRFRNVVFTKRISDEIGPNLDLMRDRMLAETKFEAAVFIGGMKGIVDEFVLFREHAPEAKVLPVASTGGAARELAQSQYFDPALATNLDYVELFYDQLAIDPNERRFASPAEQPADKAARIVVPGNDRPATDER</sequence>
<evidence type="ECO:0000313" key="3">
    <source>
        <dbReference type="Proteomes" id="UP001484535"/>
    </source>
</evidence>
<dbReference type="EMBL" id="JBDLBR010000007">
    <property type="protein sequence ID" value="MEN7538700.1"/>
    <property type="molecule type" value="Genomic_DNA"/>
</dbReference>
<accession>A0ABV0D415</accession>
<protein>
    <recommendedName>
        <fullName evidence="4">Tetrapyrrole methylase domain-containing protein</fullName>
    </recommendedName>
</protein>
<gene>
    <name evidence="2" type="ORF">ABDJ38_16105</name>
</gene>
<feature type="region of interest" description="Disordered" evidence="1">
    <location>
        <begin position="199"/>
        <end position="227"/>
    </location>
</feature>